<dbReference type="EMBL" id="CP099587">
    <property type="protein sequence ID" value="USS44644.1"/>
    <property type="molecule type" value="Genomic_DNA"/>
</dbReference>
<evidence type="ECO:0000313" key="2">
    <source>
        <dbReference type="Proteomes" id="UP001056386"/>
    </source>
</evidence>
<proteinExistence type="predicted"/>
<protein>
    <submittedName>
        <fullName evidence="1">Uncharacterized protein</fullName>
    </submittedName>
</protein>
<organism evidence="1 2">
    <name type="scientific">Burkholderia glumae</name>
    <name type="common">Pseudomonas glumae</name>
    <dbReference type="NCBI Taxonomy" id="337"/>
    <lineage>
        <taxon>Bacteria</taxon>
        <taxon>Pseudomonadati</taxon>
        <taxon>Pseudomonadota</taxon>
        <taxon>Betaproteobacteria</taxon>
        <taxon>Burkholderiales</taxon>
        <taxon>Burkholderiaceae</taxon>
        <taxon>Burkholderia</taxon>
    </lineage>
</organism>
<gene>
    <name evidence="1" type="ORF">NFI99_23745</name>
</gene>
<evidence type="ECO:0000313" key="1">
    <source>
        <dbReference type="EMBL" id="USS44644.1"/>
    </source>
</evidence>
<dbReference type="Proteomes" id="UP001056386">
    <property type="component" value="Chromosome 1"/>
</dbReference>
<dbReference type="RefSeq" id="WP_252836693.1">
    <property type="nucleotide sequence ID" value="NZ_CP099587.1"/>
</dbReference>
<name>A0ABY5BDB6_BURGL</name>
<keyword evidence="2" id="KW-1185">Reference proteome</keyword>
<reference evidence="1" key="1">
    <citation type="submission" date="2022-06" db="EMBL/GenBank/DDBJ databases">
        <title>Draft genome sequence of Burkholderia glumae strain GR20004 isolated from rice panicle showing bacterial panicle blight.</title>
        <authorList>
            <person name="Choi S.Y."/>
            <person name="Lee Y.H."/>
        </authorList>
    </citation>
    <scope>NUCLEOTIDE SEQUENCE</scope>
    <source>
        <strain evidence="1">GR20004</strain>
    </source>
</reference>
<accession>A0ABY5BDB6</accession>
<sequence>MAFSFNLGDRVAIAASGETGKIIGRADYAESANSYFVRYKAADRRAVEAWWSEGALDWLTRTSRNSDE</sequence>